<dbReference type="KEGG" id="paru:CYR75_13960"/>
<feature type="modified residue" description="2',4',5'-topaquinone" evidence="7">
    <location>
        <position position="402"/>
    </location>
</feature>
<dbReference type="AlphaFoldDB" id="A0A2K9MJD6"/>
<dbReference type="InterPro" id="IPR016182">
    <property type="entry name" value="Cu_amine_oxidase_N-reg"/>
</dbReference>
<dbReference type="Pfam" id="PF21994">
    <property type="entry name" value="AGAO-like_N2"/>
    <property type="match status" value="1"/>
</dbReference>
<keyword evidence="15" id="KW-1185">Reference proteome</keyword>
<evidence type="ECO:0000256" key="3">
    <source>
        <dbReference type="ARBA" id="ARBA00022772"/>
    </source>
</evidence>
<keyword evidence="5 8" id="KW-0186">Copper</keyword>
<dbReference type="PANTHER" id="PTHR10638:SF41">
    <property type="entry name" value="AMINE OXIDASE"/>
    <property type="match status" value="1"/>
</dbReference>
<evidence type="ECO:0000256" key="5">
    <source>
        <dbReference type="ARBA" id="ARBA00023008"/>
    </source>
</evidence>
<dbReference type="GO" id="GO:0048038">
    <property type="term" value="F:quinone binding"/>
    <property type="evidence" value="ECO:0007669"/>
    <property type="project" value="InterPro"/>
</dbReference>
<evidence type="ECO:0000256" key="10">
    <source>
        <dbReference type="SAM" id="SignalP"/>
    </source>
</evidence>
<evidence type="ECO:0000259" key="13">
    <source>
        <dbReference type="Pfam" id="PF21994"/>
    </source>
</evidence>
<dbReference type="SUPFAM" id="SSF49998">
    <property type="entry name" value="Amine oxidase catalytic domain"/>
    <property type="match status" value="1"/>
</dbReference>
<dbReference type="InterPro" id="IPR015802">
    <property type="entry name" value="Cu_amine_oxidase_N3"/>
</dbReference>
<feature type="active site" description="Schiff-base intermediate with substrate; via topaquinone" evidence="6">
    <location>
        <position position="402"/>
    </location>
</feature>
<dbReference type="Proteomes" id="UP000234882">
    <property type="component" value="Chromosome"/>
</dbReference>
<feature type="region of interest" description="Disordered" evidence="9">
    <location>
        <begin position="662"/>
        <end position="681"/>
    </location>
</feature>
<dbReference type="InterPro" id="IPR000269">
    <property type="entry name" value="Cu_amine_oxidase"/>
</dbReference>
<dbReference type="Gene3D" id="2.70.98.20">
    <property type="entry name" value="Copper amine oxidase, catalytic domain"/>
    <property type="match status" value="1"/>
</dbReference>
<evidence type="ECO:0000256" key="9">
    <source>
        <dbReference type="SAM" id="MobiDB-lite"/>
    </source>
</evidence>
<evidence type="ECO:0000313" key="15">
    <source>
        <dbReference type="Proteomes" id="UP000234882"/>
    </source>
</evidence>
<feature type="active site" description="Proton acceptor" evidence="6">
    <location>
        <position position="311"/>
    </location>
</feature>
<comment type="PTM">
    <text evidence="7 8">Topaquinone (TPQ) is generated by copper-dependent autoxidation of a specific tyrosyl residue.</text>
</comment>
<feature type="chain" id="PRO_5014759301" description="Amine oxidase" evidence="10">
    <location>
        <begin position="23"/>
        <end position="796"/>
    </location>
</feature>
<dbReference type="InterPro" id="IPR015798">
    <property type="entry name" value="Cu_amine_oxidase_C"/>
</dbReference>
<dbReference type="OrthoDB" id="9772590at2"/>
<feature type="domain" description="Copper amine oxidase catalytic" evidence="11">
    <location>
        <begin position="234"/>
        <end position="652"/>
    </location>
</feature>
<keyword evidence="10" id="KW-0732">Signal</keyword>
<feature type="region of interest" description="Disordered" evidence="9">
    <location>
        <begin position="688"/>
        <end position="796"/>
    </location>
</feature>
<dbReference type="InterPro" id="IPR049947">
    <property type="entry name" value="Cu_Am_Ox_Cu-bd"/>
</dbReference>
<dbReference type="InterPro" id="IPR054157">
    <property type="entry name" value="AGAO-like_N2"/>
</dbReference>
<dbReference type="PROSITE" id="PS01165">
    <property type="entry name" value="COPPER_AMINE_OXID_2"/>
    <property type="match status" value="1"/>
</dbReference>
<dbReference type="Gene3D" id="3.10.450.40">
    <property type="match status" value="2"/>
</dbReference>
<comment type="cofactor">
    <cofactor evidence="8">
        <name>Cu cation</name>
        <dbReference type="ChEBI" id="CHEBI:23378"/>
    </cofactor>
    <text evidence="8">Contains 1 topaquinone per subunit.</text>
</comment>
<evidence type="ECO:0000256" key="7">
    <source>
        <dbReference type="PIRSR" id="PIRSR600269-51"/>
    </source>
</evidence>
<feature type="compositionally biased region" description="Acidic residues" evidence="9">
    <location>
        <begin position="668"/>
        <end position="680"/>
    </location>
</feature>
<dbReference type="EC" id="1.4.3.-" evidence="8"/>
<feature type="signal peptide" evidence="10">
    <location>
        <begin position="1"/>
        <end position="22"/>
    </location>
</feature>
<dbReference type="Pfam" id="PF02728">
    <property type="entry name" value="Cu_amine_oxidN3"/>
    <property type="match status" value="1"/>
</dbReference>
<evidence type="ECO:0000256" key="1">
    <source>
        <dbReference type="ARBA" id="ARBA00007983"/>
    </source>
</evidence>
<dbReference type="GO" id="GO:0005507">
    <property type="term" value="F:copper ion binding"/>
    <property type="evidence" value="ECO:0007669"/>
    <property type="project" value="InterPro"/>
</dbReference>
<reference evidence="15" key="1">
    <citation type="submission" date="2017-12" db="EMBL/GenBank/DDBJ databases">
        <title>Genomic analysis of Paracoccus sp. CBA4604.</title>
        <authorList>
            <person name="Roh S.W."/>
            <person name="Kim J.Y."/>
            <person name="Kim J.S."/>
        </authorList>
    </citation>
    <scope>NUCLEOTIDE SEQUENCE [LARGE SCALE GENOMIC DNA]</scope>
    <source>
        <strain evidence="15">CBA4604</strain>
    </source>
</reference>
<feature type="domain" description="Copper amine oxidase N3-terminal" evidence="12">
    <location>
        <begin position="110"/>
        <end position="200"/>
    </location>
</feature>
<gene>
    <name evidence="14" type="ORF">CYR75_13960</name>
</gene>
<sequence length="796" mass="87410">MKTTLAAGLTVAAALAGSAAFAHPLDGLSGDEIRRTTEILREAGEADGDTLYPLIELKEPPKDQVLAWQPGDSLDRRVIVDYATPDGFKRAIVNLTAGSVEESAPTEGQPMILFGEFMKAMQVALSDPRMVEGLEKRGVKADEAFCLPLTAGNFLTPEYEGTRMMKVPCYKAPSESSNWYAKPLEGLYAMVDLQQSKVVDVIDIGELPAPTDNWGYTEAEIAERAPLRDRGNPPHLVQEGGPNFTMEDGLVNWDIWRFRWRTDKRPGLVLSEVDVKDGEEWRSVLYQAHLSEVFVPYMDPSEGWYWRTYMDSGEYGFGLFLTPLRRDVDCPSFATFLPAVVNDDAGNPLEIPDAVCIFERNIGDPAWRHFEVFAQGENQFTPAEGRPETELVVRTASEVGNYDYLIDYRFKQNGQIEIQIGATGLDAVKGSATTHMDDPTAEEDTKYGSLIAPHLIAPNHDHYFNFRLDFDVDQPANMASTLDIVPAENLPDVPRKSMWQVKEVMADSELNARYTFSAFKPRYFHVMNHDRKGPLGHNPAYMIHHGNVAYGPYDFDNDPPFKRNRYLEYSLWNTVYDPDQRYAGGTFAMQSDGTDTLAQWVEDDQSLENADIVSWFTAGFHHIPRTEDWPVMSTDWKTIHIMPMNFFAMNPAATIRLPASDEAALPDSAEEAATEATETDITDKAGDEAAAENAAADATAPAADGAADTATEAEAEAEGEADADANAEPASDTLDQALDAALGGAETAAEVTAEEATEAADAAAEAAREALSEAQEVLQGQDAQTLDTAPAPTPAQ</sequence>
<feature type="compositionally biased region" description="Low complexity" evidence="9">
    <location>
        <begin position="691"/>
        <end position="710"/>
    </location>
</feature>
<evidence type="ECO:0000256" key="4">
    <source>
        <dbReference type="ARBA" id="ARBA00023002"/>
    </source>
</evidence>
<dbReference type="SUPFAM" id="SSF54416">
    <property type="entry name" value="Amine oxidase N-terminal region"/>
    <property type="match status" value="2"/>
</dbReference>
<evidence type="ECO:0000259" key="12">
    <source>
        <dbReference type="Pfam" id="PF02728"/>
    </source>
</evidence>
<dbReference type="Pfam" id="PF01179">
    <property type="entry name" value="Cu_amine_oxid"/>
    <property type="match status" value="1"/>
</dbReference>
<feature type="compositionally biased region" description="Low complexity" evidence="9">
    <location>
        <begin position="726"/>
        <end position="751"/>
    </location>
</feature>
<keyword evidence="3 6" id="KW-0801">TPQ</keyword>
<evidence type="ECO:0000313" key="14">
    <source>
        <dbReference type="EMBL" id="AUM75724.1"/>
    </source>
</evidence>
<dbReference type="GO" id="GO:0008131">
    <property type="term" value="F:primary methylamine oxidase activity"/>
    <property type="evidence" value="ECO:0007669"/>
    <property type="project" value="InterPro"/>
</dbReference>
<protein>
    <recommendedName>
        <fullName evidence="8">Amine oxidase</fullName>
        <ecNumber evidence="8">1.4.3.-</ecNumber>
    </recommendedName>
</protein>
<comment type="similarity">
    <text evidence="1 8">Belongs to the copper/topaquinone oxidase family.</text>
</comment>
<evidence type="ECO:0000256" key="8">
    <source>
        <dbReference type="RuleBase" id="RU000672"/>
    </source>
</evidence>
<evidence type="ECO:0000259" key="11">
    <source>
        <dbReference type="Pfam" id="PF01179"/>
    </source>
</evidence>
<feature type="compositionally biased region" description="Acidic residues" evidence="9">
    <location>
        <begin position="711"/>
        <end position="725"/>
    </location>
</feature>
<feature type="domain" description="AGAO-like N2" evidence="13">
    <location>
        <begin position="31"/>
        <end position="102"/>
    </location>
</feature>
<dbReference type="EMBL" id="CP025583">
    <property type="protein sequence ID" value="AUM75724.1"/>
    <property type="molecule type" value="Genomic_DNA"/>
</dbReference>
<accession>A0A2K9MJD6</accession>
<keyword evidence="2 8" id="KW-0479">Metal-binding</keyword>
<evidence type="ECO:0000256" key="2">
    <source>
        <dbReference type="ARBA" id="ARBA00022723"/>
    </source>
</evidence>
<dbReference type="GO" id="GO:0009308">
    <property type="term" value="P:amine metabolic process"/>
    <property type="evidence" value="ECO:0007669"/>
    <property type="project" value="UniProtKB-UniRule"/>
</dbReference>
<proteinExistence type="inferred from homology"/>
<dbReference type="PANTHER" id="PTHR10638">
    <property type="entry name" value="COPPER AMINE OXIDASE"/>
    <property type="match status" value="1"/>
</dbReference>
<dbReference type="PRINTS" id="PR00766">
    <property type="entry name" value="CUDAOXIDASE"/>
</dbReference>
<organism evidence="14 15">
    <name type="scientific">Paracoccus jeotgali</name>
    <dbReference type="NCBI Taxonomy" id="2065379"/>
    <lineage>
        <taxon>Bacteria</taxon>
        <taxon>Pseudomonadati</taxon>
        <taxon>Pseudomonadota</taxon>
        <taxon>Alphaproteobacteria</taxon>
        <taxon>Rhodobacterales</taxon>
        <taxon>Paracoccaceae</taxon>
        <taxon>Paracoccus</taxon>
    </lineage>
</organism>
<evidence type="ECO:0000256" key="6">
    <source>
        <dbReference type="PIRSR" id="PIRSR600269-50"/>
    </source>
</evidence>
<name>A0A2K9MJD6_9RHOB</name>
<dbReference type="InterPro" id="IPR036460">
    <property type="entry name" value="Cu_amine_oxidase_C_sf"/>
</dbReference>
<keyword evidence="4 8" id="KW-0560">Oxidoreductase</keyword>